<reference evidence="4" key="1">
    <citation type="journal article" date="2023" name="Mol. Biol. Evol.">
        <title>Third-Generation Sequencing Reveals the Adaptive Role of the Epigenome in Three Deep-Sea Polychaetes.</title>
        <authorList>
            <person name="Perez M."/>
            <person name="Aroh O."/>
            <person name="Sun Y."/>
            <person name="Lan Y."/>
            <person name="Juniper S.K."/>
            <person name="Young C.R."/>
            <person name="Angers B."/>
            <person name="Qian P.Y."/>
        </authorList>
    </citation>
    <scope>NUCLEOTIDE SEQUENCE</scope>
    <source>
        <strain evidence="4">R07B-5</strain>
    </source>
</reference>
<dbReference type="EMBL" id="JAODUO010000389">
    <property type="protein sequence ID" value="KAK2181593.1"/>
    <property type="molecule type" value="Genomic_DNA"/>
</dbReference>
<keyword evidence="1" id="KW-1015">Disulfide bond</keyword>
<feature type="domain" description="WSC" evidence="3">
    <location>
        <begin position="88"/>
        <end position="185"/>
    </location>
</feature>
<accession>A0AAD9L1E8</accession>
<dbReference type="Pfam" id="PF00059">
    <property type="entry name" value="Lectin_C"/>
    <property type="match status" value="2"/>
</dbReference>
<evidence type="ECO:0008006" key="6">
    <source>
        <dbReference type="Google" id="ProtNLM"/>
    </source>
</evidence>
<dbReference type="AlphaFoldDB" id="A0AAD9L1E8"/>
<name>A0AAD9L1E8_RIDPI</name>
<sequence>MFVLALSCRDGAVAHNGKCYKLYTEEKTFEEASKTCRSALGGGHVISIDSADVQTFVTSQMTNESVTYLWMGARMQKTDWRWVHSDSYLKYQGCFKDTNNSRLDVYIGSSGNYTPDSCISECCSRHMIYAGVKLDTTDKTKVVCRCGSRYHPDMYVNSTACGEVCPSDSDQKCGHVDLMRIYSVESAGETGWHSNQPNNFGTTQACLAMHKSFDYKWGDERCDGGMERYGHVCQYDHDASACSQTFAAGKCYSVHSPTSREESWYKARYHCKTAGGDLLQVDTKEIFDFFKNGSALLDQSVNRWWVGGSRLRWQWSDGEDMSFTSWATDRPESESKACAIVGRDVGQGYEWEDKSCSEQAAFICLQRKSPCSLSST</sequence>
<dbReference type="InterPro" id="IPR001304">
    <property type="entry name" value="C-type_lectin-like"/>
</dbReference>
<feature type="domain" description="C-type lectin" evidence="2">
    <location>
        <begin position="15"/>
        <end position="118"/>
    </location>
</feature>
<dbReference type="Gene3D" id="3.10.100.10">
    <property type="entry name" value="Mannose-Binding Protein A, subunit A"/>
    <property type="match status" value="3"/>
</dbReference>
<dbReference type="CDD" id="cd00037">
    <property type="entry name" value="CLECT"/>
    <property type="match status" value="2"/>
</dbReference>
<protein>
    <recommendedName>
        <fullName evidence="6">C-type lectin</fullName>
    </recommendedName>
</protein>
<evidence type="ECO:0000313" key="4">
    <source>
        <dbReference type="EMBL" id="KAK2181593.1"/>
    </source>
</evidence>
<dbReference type="SUPFAM" id="SSF56436">
    <property type="entry name" value="C-type lectin-like"/>
    <property type="match status" value="2"/>
</dbReference>
<keyword evidence="5" id="KW-1185">Reference proteome</keyword>
<dbReference type="PANTHER" id="PTHR22803">
    <property type="entry name" value="MANNOSE, PHOSPHOLIPASE, LECTIN RECEPTOR RELATED"/>
    <property type="match status" value="1"/>
</dbReference>
<evidence type="ECO:0000259" key="2">
    <source>
        <dbReference type="PROSITE" id="PS50041"/>
    </source>
</evidence>
<gene>
    <name evidence="4" type="ORF">NP493_390g00003</name>
</gene>
<evidence type="ECO:0000313" key="5">
    <source>
        <dbReference type="Proteomes" id="UP001209878"/>
    </source>
</evidence>
<organism evidence="4 5">
    <name type="scientific">Ridgeia piscesae</name>
    <name type="common">Tubeworm</name>
    <dbReference type="NCBI Taxonomy" id="27915"/>
    <lineage>
        <taxon>Eukaryota</taxon>
        <taxon>Metazoa</taxon>
        <taxon>Spiralia</taxon>
        <taxon>Lophotrochozoa</taxon>
        <taxon>Annelida</taxon>
        <taxon>Polychaeta</taxon>
        <taxon>Sedentaria</taxon>
        <taxon>Canalipalpata</taxon>
        <taxon>Sabellida</taxon>
        <taxon>Siboglinidae</taxon>
        <taxon>Ridgeia</taxon>
    </lineage>
</organism>
<comment type="caution">
    <text evidence="4">The sequence shown here is derived from an EMBL/GenBank/DDBJ whole genome shotgun (WGS) entry which is preliminary data.</text>
</comment>
<proteinExistence type="predicted"/>
<dbReference type="SMART" id="SM00034">
    <property type="entry name" value="CLECT"/>
    <property type="match status" value="2"/>
</dbReference>
<feature type="domain" description="C-type lectin" evidence="2">
    <location>
        <begin position="247"/>
        <end position="365"/>
    </location>
</feature>
<dbReference type="Proteomes" id="UP001209878">
    <property type="component" value="Unassembled WGS sequence"/>
</dbReference>
<dbReference type="InterPro" id="IPR016186">
    <property type="entry name" value="C-type_lectin-like/link_sf"/>
</dbReference>
<evidence type="ECO:0000256" key="1">
    <source>
        <dbReference type="ARBA" id="ARBA00023157"/>
    </source>
</evidence>
<dbReference type="InterPro" id="IPR016187">
    <property type="entry name" value="CTDL_fold"/>
</dbReference>
<dbReference type="PROSITE" id="PS00615">
    <property type="entry name" value="C_TYPE_LECTIN_1"/>
    <property type="match status" value="1"/>
</dbReference>
<evidence type="ECO:0000259" key="3">
    <source>
        <dbReference type="PROSITE" id="PS51212"/>
    </source>
</evidence>
<dbReference type="InterPro" id="IPR002889">
    <property type="entry name" value="WSC_carb-bd"/>
</dbReference>
<dbReference type="InterPro" id="IPR050111">
    <property type="entry name" value="C-type_lectin/snaclec_domain"/>
</dbReference>
<dbReference type="PROSITE" id="PS50041">
    <property type="entry name" value="C_TYPE_LECTIN_2"/>
    <property type="match status" value="2"/>
</dbReference>
<dbReference type="PROSITE" id="PS51212">
    <property type="entry name" value="WSC"/>
    <property type="match status" value="1"/>
</dbReference>
<dbReference type="InterPro" id="IPR018378">
    <property type="entry name" value="C-type_lectin_CS"/>
</dbReference>